<sequence length="109" mass="11955">MSEQTTFGGRLKDFRKAKKLSGEELGGIVGIGRGQVSSIENNKSMLTLEGCIKLCNAYPELDANWLITGQGEMLKDSEQSNGDCWPLLQAERIKSETLEALLSKHGIIK</sequence>
<dbReference type="OrthoDB" id="9814553at2"/>
<dbReference type="EMBL" id="QEKI01000002">
    <property type="protein sequence ID" value="PVY43257.1"/>
    <property type="molecule type" value="Genomic_DNA"/>
</dbReference>
<dbReference type="PROSITE" id="PS50943">
    <property type="entry name" value="HTH_CROC1"/>
    <property type="match status" value="1"/>
</dbReference>
<proteinExistence type="predicted"/>
<protein>
    <submittedName>
        <fullName evidence="2">DNA-binding XRE family transcriptional regulator</fullName>
    </submittedName>
</protein>
<evidence type="ECO:0000313" key="2">
    <source>
        <dbReference type="EMBL" id="PVY43257.1"/>
    </source>
</evidence>
<dbReference type="InterPro" id="IPR001387">
    <property type="entry name" value="Cro/C1-type_HTH"/>
</dbReference>
<dbReference type="Proteomes" id="UP000245466">
    <property type="component" value="Unassembled WGS sequence"/>
</dbReference>
<keyword evidence="3" id="KW-1185">Reference proteome</keyword>
<dbReference type="CDD" id="cd00093">
    <property type="entry name" value="HTH_XRE"/>
    <property type="match status" value="1"/>
</dbReference>
<feature type="domain" description="HTH cro/C1-type" evidence="1">
    <location>
        <begin position="11"/>
        <end position="66"/>
    </location>
</feature>
<accession>A0A2U1B418</accession>
<dbReference type="Pfam" id="PF01381">
    <property type="entry name" value="HTH_3"/>
    <property type="match status" value="1"/>
</dbReference>
<name>A0A2U1B418_9BACT</name>
<reference evidence="2 3" key="1">
    <citation type="submission" date="2018-04" db="EMBL/GenBank/DDBJ databases">
        <title>Genomic Encyclopedia of Type Strains, Phase IV (KMG-IV): sequencing the most valuable type-strain genomes for metagenomic binning, comparative biology and taxonomic classification.</title>
        <authorList>
            <person name="Goeker M."/>
        </authorList>
    </citation>
    <scope>NUCLEOTIDE SEQUENCE [LARGE SCALE GENOMIC DNA]</scope>
    <source>
        <strain evidence="2 3">DSM 100231</strain>
    </source>
</reference>
<evidence type="ECO:0000313" key="3">
    <source>
        <dbReference type="Proteomes" id="UP000245466"/>
    </source>
</evidence>
<dbReference type="SMART" id="SM00530">
    <property type="entry name" value="HTH_XRE"/>
    <property type="match status" value="1"/>
</dbReference>
<gene>
    <name evidence="2" type="ORF">C8E01_102436</name>
</gene>
<evidence type="ECO:0000259" key="1">
    <source>
        <dbReference type="PROSITE" id="PS50943"/>
    </source>
</evidence>
<dbReference type="InterPro" id="IPR010982">
    <property type="entry name" value="Lambda_DNA-bd_dom_sf"/>
</dbReference>
<organism evidence="2 3">
    <name type="scientific">Pontibacter virosus</name>
    <dbReference type="NCBI Taxonomy" id="1765052"/>
    <lineage>
        <taxon>Bacteria</taxon>
        <taxon>Pseudomonadati</taxon>
        <taxon>Bacteroidota</taxon>
        <taxon>Cytophagia</taxon>
        <taxon>Cytophagales</taxon>
        <taxon>Hymenobacteraceae</taxon>
        <taxon>Pontibacter</taxon>
    </lineage>
</organism>
<dbReference type="AlphaFoldDB" id="A0A2U1B418"/>
<dbReference type="SUPFAM" id="SSF47413">
    <property type="entry name" value="lambda repressor-like DNA-binding domains"/>
    <property type="match status" value="1"/>
</dbReference>
<dbReference type="RefSeq" id="WP_116542267.1">
    <property type="nucleotide sequence ID" value="NZ_QEKI01000002.1"/>
</dbReference>
<keyword evidence="2" id="KW-0238">DNA-binding</keyword>
<dbReference type="GO" id="GO:0003677">
    <property type="term" value="F:DNA binding"/>
    <property type="evidence" value="ECO:0007669"/>
    <property type="project" value="UniProtKB-KW"/>
</dbReference>
<dbReference type="Gene3D" id="1.10.260.40">
    <property type="entry name" value="lambda repressor-like DNA-binding domains"/>
    <property type="match status" value="1"/>
</dbReference>
<comment type="caution">
    <text evidence="2">The sequence shown here is derived from an EMBL/GenBank/DDBJ whole genome shotgun (WGS) entry which is preliminary data.</text>
</comment>